<keyword evidence="2" id="KW-1185">Reference proteome</keyword>
<evidence type="ECO:0000313" key="2">
    <source>
        <dbReference type="Proteomes" id="UP000593567"/>
    </source>
</evidence>
<dbReference type="AlphaFoldDB" id="A0A7J7JBQ3"/>
<protein>
    <submittedName>
        <fullName evidence="1">Uncharacterized protein</fullName>
    </submittedName>
</protein>
<dbReference type="Proteomes" id="UP000593567">
    <property type="component" value="Unassembled WGS sequence"/>
</dbReference>
<evidence type="ECO:0000313" key="1">
    <source>
        <dbReference type="EMBL" id="KAF6023066.1"/>
    </source>
</evidence>
<sequence length="80" mass="9352">MCAHATILVEGITCLEYNLGKQVLSDFKLFHQINFFSLIKIIIPEQKLESNEMYGVKRRDGLYIEHTYLAVLMKDNIYLL</sequence>
<reference evidence="1" key="1">
    <citation type="submission" date="2020-06" db="EMBL/GenBank/DDBJ databases">
        <title>Draft genome of Bugula neritina, a colonial animal packing powerful symbionts and potential medicines.</title>
        <authorList>
            <person name="Rayko M."/>
        </authorList>
    </citation>
    <scope>NUCLEOTIDE SEQUENCE [LARGE SCALE GENOMIC DNA]</scope>
    <source>
        <strain evidence="1">Kwan_BN1</strain>
    </source>
</reference>
<proteinExistence type="predicted"/>
<dbReference type="EMBL" id="VXIV02002766">
    <property type="protein sequence ID" value="KAF6023066.1"/>
    <property type="molecule type" value="Genomic_DNA"/>
</dbReference>
<name>A0A7J7JBQ3_BUGNE</name>
<accession>A0A7J7JBQ3</accession>
<gene>
    <name evidence="1" type="ORF">EB796_018633</name>
</gene>
<comment type="caution">
    <text evidence="1">The sequence shown here is derived from an EMBL/GenBank/DDBJ whole genome shotgun (WGS) entry which is preliminary data.</text>
</comment>
<organism evidence="1 2">
    <name type="scientific">Bugula neritina</name>
    <name type="common">Brown bryozoan</name>
    <name type="synonym">Sertularia neritina</name>
    <dbReference type="NCBI Taxonomy" id="10212"/>
    <lineage>
        <taxon>Eukaryota</taxon>
        <taxon>Metazoa</taxon>
        <taxon>Spiralia</taxon>
        <taxon>Lophotrochozoa</taxon>
        <taxon>Bryozoa</taxon>
        <taxon>Gymnolaemata</taxon>
        <taxon>Cheilostomatida</taxon>
        <taxon>Flustrina</taxon>
        <taxon>Buguloidea</taxon>
        <taxon>Bugulidae</taxon>
        <taxon>Bugula</taxon>
    </lineage>
</organism>